<dbReference type="NCBIfam" id="TIGR00040">
    <property type="entry name" value="yfcE"/>
    <property type="match status" value="1"/>
</dbReference>
<organism evidence="4 5">
    <name type="scientific">Soehngenia longivitae</name>
    <dbReference type="NCBI Taxonomy" id="2562294"/>
    <lineage>
        <taxon>Bacteria</taxon>
        <taxon>Bacillati</taxon>
        <taxon>Bacillota</taxon>
        <taxon>Tissierellia</taxon>
        <taxon>Tissierellales</taxon>
        <taxon>Tissierellaceae</taxon>
        <taxon>Soehngenia</taxon>
    </lineage>
</organism>
<dbReference type="InterPro" id="IPR011152">
    <property type="entry name" value="Pesterase_MJ0912"/>
</dbReference>
<comment type="caution">
    <text evidence="4">The sequence shown here is derived from an EMBL/GenBank/DDBJ whole genome shotgun (WGS) entry which is preliminary data.</text>
</comment>
<gene>
    <name evidence="4" type="ORF">E4100_04375</name>
</gene>
<evidence type="ECO:0000313" key="4">
    <source>
        <dbReference type="EMBL" id="TFZ40798.1"/>
    </source>
</evidence>
<dbReference type="InterPro" id="IPR000979">
    <property type="entry name" value="Phosphodiesterase_MJ0936/Vps29"/>
</dbReference>
<keyword evidence="2" id="KW-0479">Metal-binding</keyword>
<dbReference type="SUPFAM" id="SSF56300">
    <property type="entry name" value="Metallo-dependent phosphatases"/>
    <property type="match status" value="1"/>
</dbReference>
<evidence type="ECO:0000313" key="5">
    <source>
        <dbReference type="Proteomes" id="UP000298381"/>
    </source>
</evidence>
<comment type="similarity">
    <text evidence="1 2">Belongs to the metallophosphoesterase superfamily. YfcE family.</text>
</comment>
<dbReference type="RefSeq" id="WP_135270824.1">
    <property type="nucleotide sequence ID" value="NZ_SRIB01000004.1"/>
</dbReference>
<dbReference type="InterPro" id="IPR029052">
    <property type="entry name" value="Metallo-depent_PP-like"/>
</dbReference>
<dbReference type="PANTHER" id="PTHR42850">
    <property type="entry name" value="METALLOPHOSPHOESTERASE"/>
    <property type="match status" value="1"/>
</dbReference>
<dbReference type="Proteomes" id="UP000298381">
    <property type="component" value="Unassembled WGS sequence"/>
</dbReference>
<proteinExistence type="inferred from homology"/>
<evidence type="ECO:0000256" key="1">
    <source>
        <dbReference type="ARBA" id="ARBA00008950"/>
    </source>
</evidence>
<reference evidence="4 5" key="1">
    <citation type="submission" date="2019-03" db="EMBL/GenBank/DDBJ databases">
        <title>Draft genome sequence data and analysis of a Fermenting Bacterium, Soehngenia longevitae strain 1933PT, isolated from petroleum reservoir in Azerbaijan.</title>
        <authorList>
            <person name="Grouzdev D.S."/>
            <person name="Bidzhieva S.K."/>
            <person name="Sokolova D.S."/>
            <person name="Tourova T.P."/>
            <person name="Poltaraus A.B."/>
            <person name="Nazina T.N."/>
        </authorList>
    </citation>
    <scope>NUCLEOTIDE SEQUENCE [LARGE SCALE GENOMIC DNA]</scope>
    <source>
        <strain evidence="4 5">1933P</strain>
    </source>
</reference>
<dbReference type="PIRSF" id="PIRSF000883">
    <property type="entry name" value="Pesterase_MJ0912"/>
    <property type="match status" value="1"/>
</dbReference>
<dbReference type="PANTHER" id="PTHR42850:SF2">
    <property type="entry name" value="BLL5683 PROTEIN"/>
    <property type="match status" value="1"/>
</dbReference>
<dbReference type="GO" id="GO:0016791">
    <property type="term" value="F:phosphatase activity"/>
    <property type="evidence" value="ECO:0007669"/>
    <property type="project" value="TreeGrafter"/>
</dbReference>
<accession>A0A4Z0D7B9</accession>
<dbReference type="InterPro" id="IPR050126">
    <property type="entry name" value="Ap4A_hydrolase"/>
</dbReference>
<dbReference type="AlphaFoldDB" id="A0A4Z0D7B9"/>
<sequence>MRVGIFSDIHGNKYALEEALIKMDEKRIDVNIFCGDAIGYYYYHNEVINILRNMKDIICVLGNHDKMFIDIIDKKRDAKSYFEKYGSSIYKFLNSITEENIYFLRSLPVERNILIDDLKIKIIHGSPWKPIDEYVYPNSDFSRYSHVDFDYVFQGHTHYPMIVKQGNCEIINPGSIGQPRDGGFPSFVVFDTSKKLFEFVSFEYNIDQLLEDIQRVGGEPIYLSNVLRRPLNEK</sequence>
<dbReference type="EC" id="3.1.4.-" evidence="2"/>
<protein>
    <recommendedName>
        <fullName evidence="2">Phosphoesterase</fullName>
        <ecNumber evidence="2">3.1.4.-</ecNumber>
    </recommendedName>
</protein>
<evidence type="ECO:0000259" key="3">
    <source>
        <dbReference type="Pfam" id="PF12850"/>
    </source>
</evidence>
<feature type="domain" description="Calcineurin-like phosphoesterase" evidence="3">
    <location>
        <begin position="1"/>
        <end position="194"/>
    </location>
</feature>
<dbReference type="Pfam" id="PF12850">
    <property type="entry name" value="Metallophos_2"/>
    <property type="match status" value="1"/>
</dbReference>
<dbReference type="GO" id="GO:0046872">
    <property type="term" value="F:metal ion binding"/>
    <property type="evidence" value="ECO:0007669"/>
    <property type="project" value="UniProtKB-KW"/>
</dbReference>
<name>A0A4Z0D7B9_9FIRM</name>
<comment type="cofactor">
    <cofactor evidence="2">
        <name>a divalent metal cation</name>
        <dbReference type="ChEBI" id="CHEBI:60240"/>
    </cofactor>
</comment>
<dbReference type="InterPro" id="IPR024654">
    <property type="entry name" value="Calcineurin-like_PHP_lpxH"/>
</dbReference>
<keyword evidence="5" id="KW-1185">Reference proteome</keyword>
<dbReference type="Gene3D" id="3.60.21.10">
    <property type="match status" value="1"/>
</dbReference>
<dbReference type="OrthoDB" id="9800565at2"/>
<dbReference type="GO" id="GO:0005737">
    <property type="term" value="C:cytoplasm"/>
    <property type="evidence" value="ECO:0007669"/>
    <property type="project" value="TreeGrafter"/>
</dbReference>
<evidence type="ECO:0000256" key="2">
    <source>
        <dbReference type="RuleBase" id="RU362039"/>
    </source>
</evidence>
<dbReference type="EMBL" id="SRIB01000004">
    <property type="protein sequence ID" value="TFZ40798.1"/>
    <property type="molecule type" value="Genomic_DNA"/>
</dbReference>